<feature type="chain" id="PRO_5022011173" evidence="1">
    <location>
        <begin position="22"/>
        <end position="113"/>
    </location>
</feature>
<dbReference type="AlphaFoldDB" id="A0A550JBL7"/>
<accession>A0A550JBL7</accession>
<dbReference type="OrthoDB" id="5616427at2"/>
<dbReference type="RefSeq" id="WP_092058141.1">
    <property type="nucleotide sequence ID" value="NZ_FOJJ01000039.1"/>
</dbReference>
<sequence>MRRIFVCFLALFALTTSTVLAGPGHSHGPITPITQAQALEKAASIVKNIANKGKVEASWAAVAPSSGEKKQGKYGPEWVVIFNNPKVEDKAKQTLYVFLNEGGDYIAANHTGN</sequence>
<name>A0A550JBL7_9BACT</name>
<feature type="signal peptide" evidence="1">
    <location>
        <begin position="1"/>
        <end position="21"/>
    </location>
</feature>
<dbReference type="Pfam" id="PF20098">
    <property type="entry name" value="DUF6488"/>
    <property type="match status" value="1"/>
</dbReference>
<keyword evidence="3" id="KW-1185">Reference proteome</keyword>
<comment type="caution">
    <text evidence="2">The sequence shown here is derived from an EMBL/GenBank/DDBJ whole genome shotgun (WGS) entry which is preliminary data.</text>
</comment>
<reference evidence="2 3" key="1">
    <citation type="submission" date="2019-07" db="EMBL/GenBank/DDBJ databases">
        <title>Insights of Desulfuromonas acetexigens electromicrobiology.</title>
        <authorList>
            <person name="Katuri K."/>
            <person name="Sapireddy V."/>
            <person name="Shaw D.R."/>
            <person name="Saikaly P."/>
        </authorList>
    </citation>
    <scope>NUCLEOTIDE SEQUENCE [LARGE SCALE GENOMIC DNA]</scope>
    <source>
        <strain evidence="2 3">2873</strain>
    </source>
</reference>
<evidence type="ECO:0000313" key="3">
    <source>
        <dbReference type="Proteomes" id="UP000317155"/>
    </source>
</evidence>
<keyword evidence="1" id="KW-0732">Signal</keyword>
<dbReference type="Proteomes" id="UP000317155">
    <property type="component" value="Unassembled WGS sequence"/>
</dbReference>
<gene>
    <name evidence="2" type="ORF">FL622_10770</name>
</gene>
<protein>
    <submittedName>
        <fullName evidence="2">Uncharacterized protein</fullName>
    </submittedName>
</protein>
<evidence type="ECO:0000313" key="2">
    <source>
        <dbReference type="EMBL" id="TRO80567.1"/>
    </source>
</evidence>
<evidence type="ECO:0000256" key="1">
    <source>
        <dbReference type="SAM" id="SignalP"/>
    </source>
</evidence>
<organism evidence="2 3">
    <name type="scientific">Trichloromonas acetexigens</name>
    <dbReference type="NCBI Taxonomy" id="38815"/>
    <lineage>
        <taxon>Bacteria</taxon>
        <taxon>Pseudomonadati</taxon>
        <taxon>Thermodesulfobacteriota</taxon>
        <taxon>Desulfuromonadia</taxon>
        <taxon>Desulfuromonadales</taxon>
        <taxon>Trichloromonadaceae</taxon>
        <taxon>Trichloromonas</taxon>
    </lineage>
</organism>
<dbReference type="InterPro" id="IPR045503">
    <property type="entry name" value="DUF6488"/>
</dbReference>
<proteinExistence type="predicted"/>
<dbReference type="EMBL" id="VJVV01000007">
    <property type="protein sequence ID" value="TRO80567.1"/>
    <property type="molecule type" value="Genomic_DNA"/>
</dbReference>